<accession>V5FNC7</accession>
<proteinExistence type="predicted"/>
<sequence length="243" mass="27178">MPLEQRTQLPLAQDGARAAWGISPDTAPVGESDGGRRLTQGDEKAPSLFFLAGQRRTVTMEPAGVSSPRETKRGKDGLVAQGPRHRTTVHQKAESEIGHRLWRRLGPYGLRREARQHEWNPGNTGYRELRPTSASAPVLLYSGPESDNEPGNQELASLYDQRTPGRHGPPRHFLSEALQGTMPIPMAVEAPFRDLRRMRGRTACHLRGYTATVHDASIYEARENPADDLTEQLYEYNTLRLPR</sequence>
<dbReference type="AlphaFoldDB" id="V5FNC7"/>
<name>V5FNC7_BYSSN</name>
<evidence type="ECO:0000313" key="3">
    <source>
        <dbReference type="Proteomes" id="UP000018001"/>
    </source>
</evidence>
<feature type="compositionally biased region" description="Basic and acidic residues" evidence="1">
    <location>
        <begin position="33"/>
        <end position="44"/>
    </location>
</feature>
<keyword evidence="3" id="KW-1185">Reference proteome</keyword>
<dbReference type="InParanoid" id="V5FNC7"/>
<reference evidence="3" key="1">
    <citation type="journal article" date="2014" name="Genome Announc.">
        <title>Draft genome sequence of the formaldehyde-resistant fungus Byssochlamys spectabilis No. 5 (anamorph Paecilomyces variotii No. 5) (NBRC109023).</title>
        <authorList>
            <person name="Oka T."/>
            <person name="Ekino K."/>
            <person name="Fukuda K."/>
            <person name="Nomura Y."/>
        </authorList>
    </citation>
    <scope>NUCLEOTIDE SEQUENCE [LARGE SCALE GENOMIC DNA]</scope>
    <source>
        <strain evidence="3">No. 5 / NBRC 109023</strain>
    </source>
</reference>
<feature type="region of interest" description="Disordered" evidence="1">
    <location>
        <begin position="1"/>
        <end position="44"/>
    </location>
</feature>
<organism evidence="2 3">
    <name type="scientific">Byssochlamys spectabilis (strain No. 5 / NBRC 109023)</name>
    <name type="common">Paecilomyces variotii</name>
    <dbReference type="NCBI Taxonomy" id="1356009"/>
    <lineage>
        <taxon>Eukaryota</taxon>
        <taxon>Fungi</taxon>
        <taxon>Dikarya</taxon>
        <taxon>Ascomycota</taxon>
        <taxon>Pezizomycotina</taxon>
        <taxon>Eurotiomycetes</taxon>
        <taxon>Eurotiomycetidae</taxon>
        <taxon>Eurotiales</taxon>
        <taxon>Thermoascaceae</taxon>
        <taxon>Paecilomyces</taxon>
    </lineage>
</organism>
<feature type="compositionally biased region" description="Polar residues" evidence="1">
    <location>
        <begin position="1"/>
        <end position="10"/>
    </location>
</feature>
<evidence type="ECO:0000256" key="1">
    <source>
        <dbReference type="SAM" id="MobiDB-lite"/>
    </source>
</evidence>
<dbReference type="EMBL" id="BAUL01000056">
    <property type="protein sequence ID" value="GAD93408.1"/>
    <property type="molecule type" value="Genomic_DNA"/>
</dbReference>
<feature type="region of interest" description="Disordered" evidence="1">
    <location>
        <begin position="61"/>
        <end position="87"/>
    </location>
</feature>
<gene>
    <name evidence="2" type="ORF">PVAR5_2018</name>
</gene>
<dbReference type="HOGENOM" id="CLU_1142459_0_0_1"/>
<dbReference type="Proteomes" id="UP000018001">
    <property type="component" value="Unassembled WGS sequence"/>
</dbReference>
<comment type="caution">
    <text evidence="2">The sequence shown here is derived from an EMBL/GenBank/DDBJ whole genome shotgun (WGS) entry which is preliminary data.</text>
</comment>
<evidence type="ECO:0000313" key="2">
    <source>
        <dbReference type="EMBL" id="GAD93408.1"/>
    </source>
</evidence>
<protein>
    <submittedName>
        <fullName evidence="2">Uncharacterized protein</fullName>
    </submittedName>
</protein>